<dbReference type="Gene3D" id="3.30.720.120">
    <property type="match status" value="1"/>
</dbReference>
<dbReference type="Proteomes" id="UP000225108">
    <property type="component" value="Unassembled WGS sequence"/>
</dbReference>
<dbReference type="SUPFAM" id="SSF54593">
    <property type="entry name" value="Glyoxalase/Bleomycin resistance protein/Dihydroxybiphenyl dioxygenase"/>
    <property type="match status" value="3"/>
</dbReference>
<dbReference type="Gene3D" id="3.30.720.110">
    <property type="match status" value="1"/>
</dbReference>
<dbReference type="PROSITE" id="PS51819">
    <property type="entry name" value="VOC"/>
    <property type="match status" value="3"/>
</dbReference>
<accession>A0A2G3PQS4</accession>
<dbReference type="AlphaFoldDB" id="A0A2G3PQS4"/>
<dbReference type="PANTHER" id="PTHR33993:SF14">
    <property type="entry name" value="GB|AAF24581.1"/>
    <property type="match status" value="1"/>
</dbReference>
<reference evidence="2 3" key="1">
    <citation type="submission" date="2017-10" db="EMBL/GenBank/DDBJ databases">
        <title>The draft genome sequence of Williamsia sp. BULT 1.1 isolated from the semi-arid grassland soils from South Africa.</title>
        <authorList>
            <person name="Kabwe M.H."/>
            <person name="Govender N."/>
            <person name="Mutseka Lunga P."/>
            <person name="Vikram S."/>
            <person name="Makhalanyane T.P."/>
        </authorList>
    </citation>
    <scope>NUCLEOTIDE SEQUENCE [LARGE SCALE GENOMIC DNA]</scope>
    <source>
        <strain evidence="2 3">BULT 1.1</strain>
    </source>
</reference>
<name>A0A2G3PQS4_WILMA</name>
<dbReference type="EMBL" id="PEBD01000004">
    <property type="protein sequence ID" value="PHV68218.1"/>
    <property type="molecule type" value="Genomic_DNA"/>
</dbReference>
<evidence type="ECO:0000313" key="3">
    <source>
        <dbReference type="Proteomes" id="UP000225108"/>
    </source>
</evidence>
<dbReference type="InterPro" id="IPR052164">
    <property type="entry name" value="Anthracycline_SecMetBiosynth"/>
</dbReference>
<organism evidence="2 3">
    <name type="scientific">Williamsia marianensis</name>
    <dbReference type="NCBI Taxonomy" id="85044"/>
    <lineage>
        <taxon>Bacteria</taxon>
        <taxon>Bacillati</taxon>
        <taxon>Actinomycetota</taxon>
        <taxon>Actinomycetes</taxon>
        <taxon>Mycobacteriales</taxon>
        <taxon>Nocardiaceae</taxon>
        <taxon>Williamsia</taxon>
    </lineage>
</organism>
<evidence type="ECO:0000313" key="2">
    <source>
        <dbReference type="EMBL" id="PHV68218.1"/>
    </source>
</evidence>
<evidence type="ECO:0000259" key="1">
    <source>
        <dbReference type="PROSITE" id="PS51819"/>
    </source>
</evidence>
<dbReference type="InterPro" id="IPR004360">
    <property type="entry name" value="Glyas_Fos-R_dOase_dom"/>
</dbReference>
<dbReference type="InterPro" id="IPR037523">
    <property type="entry name" value="VOC_core"/>
</dbReference>
<protein>
    <submittedName>
        <fullName evidence="2">Glyoxalase</fullName>
    </submittedName>
</protein>
<feature type="domain" description="VOC" evidence="1">
    <location>
        <begin position="333"/>
        <end position="439"/>
    </location>
</feature>
<gene>
    <name evidence="2" type="ORF">CSW57_02955</name>
</gene>
<comment type="caution">
    <text evidence="2">The sequence shown here is derived from an EMBL/GenBank/DDBJ whole genome shotgun (WGS) entry which is preliminary data.</text>
</comment>
<sequence length="439" mass="46894">MNPDLDPFTALAADDVPVAPDPDFARRLRTRLERGLDLPEGVTMSTDVLSEPLDSAESVGIAESRSPATPSVVERPGALPYLTVADPGAAIEWYTEHLGAQVRGEPIVMDDGKIGHAELLIGGGVIYLAGEFAELGLKAPAPQSVSVSLMLPVPDTDVAVRRAADGGATVQREPYEGYGSRTGSIIDPFGHRWMLTGPSASTVPERSPAEGIRRGDLGYCSLWTTDVDRAARFYNSVLGWEFDSETGQVTNLAHRLGIVSVPGDPTMLCAYAVDDLDGARADIAAAGGSTGDVHQLPFGELLDAVDNQGVTFAVYRPSGNDPRPPVNGTGHGELTYMTHYTPDSSRWRDFYGRVLGWKFTGGRIEDGWEVVDGHPMTGIAGGQDHSLSVPMWVVDDIETAVERVRAAGGMVIEGPARQSYAISAECLDDQGSPFWLAQY</sequence>
<dbReference type="Gene3D" id="3.10.180.10">
    <property type="entry name" value="2,3-Dihydroxybiphenyl 1,2-Dioxygenase, domain 1"/>
    <property type="match status" value="2"/>
</dbReference>
<dbReference type="InterPro" id="IPR029068">
    <property type="entry name" value="Glyas_Bleomycin-R_OHBP_Dase"/>
</dbReference>
<dbReference type="RefSeq" id="WP_099381371.1">
    <property type="nucleotide sequence ID" value="NZ_PEBD01000004.1"/>
</dbReference>
<feature type="domain" description="VOC" evidence="1">
    <location>
        <begin position="75"/>
        <end position="198"/>
    </location>
</feature>
<dbReference type="Pfam" id="PF00903">
    <property type="entry name" value="Glyoxalase"/>
    <property type="match status" value="2"/>
</dbReference>
<proteinExistence type="predicted"/>
<dbReference type="PANTHER" id="PTHR33993">
    <property type="entry name" value="GLYOXALASE-RELATED"/>
    <property type="match status" value="1"/>
</dbReference>
<feature type="domain" description="VOC" evidence="1">
    <location>
        <begin position="216"/>
        <end position="317"/>
    </location>
</feature>